<feature type="compositionally biased region" description="Basic and acidic residues" evidence="1">
    <location>
        <begin position="543"/>
        <end position="552"/>
    </location>
</feature>
<feature type="compositionally biased region" description="Polar residues" evidence="1">
    <location>
        <begin position="464"/>
        <end position="479"/>
    </location>
</feature>
<dbReference type="AlphaFoldDB" id="C4R4S3"/>
<proteinExistence type="predicted"/>
<reference evidence="2 3" key="1">
    <citation type="journal article" date="2009" name="Nat. Biotechnol.">
        <title>Genome sequence of the recombinant protein production host Pichia pastoris.</title>
        <authorList>
            <person name="De Schutter K."/>
            <person name="Lin Y.C."/>
            <person name="Tiels P."/>
            <person name="Van Hecke A."/>
            <person name="Glinka S."/>
            <person name="Weber-Lehmann J."/>
            <person name="Rouze P."/>
            <person name="Van de Peer Y."/>
            <person name="Callewaert N."/>
        </authorList>
    </citation>
    <scope>NUCLEOTIDE SEQUENCE [LARGE SCALE GENOMIC DNA]</scope>
    <source>
        <strain evidence="3">GS115 / ATCC 20864</strain>
    </source>
</reference>
<dbReference type="Proteomes" id="UP000000314">
    <property type="component" value="Chromosome 3"/>
</dbReference>
<dbReference type="GeneID" id="8199878"/>
<protein>
    <submittedName>
        <fullName evidence="2">Uncharacterized protein</fullName>
    </submittedName>
</protein>
<feature type="compositionally biased region" description="Polar residues" evidence="1">
    <location>
        <begin position="180"/>
        <end position="191"/>
    </location>
</feature>
<gene>
    <name evidence="2" type="ordered locus">PAS_chr3_0510</name>
</gene>
<accession>C4R4S3</accession>
<dbReference type="EMBL" id="FN392321">
    <property type="protein sequence ID" value="CAY70559.1"/>
    <property type="molecule type" value="Genomic_DNA"/>
</dbReference>
<evidence type="ECO:0000313" key="2">
    <source>
        <dbReference type="EMBL" id="CAY70559.1"/>
    </source>
</evidence>
<dbReference type="KEGG" id="ppa:PAS_chr3_0510"/>
<dbReference type="OMA" id="ARTWENG"/>
<evidence type="ECO:0000256" key="1">
    <source>
        <dbReference type="SAM" id="MobiDB-lite"/>
    </source>
</evidence>
<feature type="compositionally biased region" description="Polar residues" evidence="1">
    <location>
        <begin position="328"/>
        <end position="339"/>
    </location>
</feature>
<feature type="region of interest" description="Disordered" evidence="1">
    <location>
        <begin position="432"/>
        <end position="479"/>
    </location>
</feature>
<name>C4R4S3_KOMPG</name>
<keyword evidence="3" id="KW-1185">Reference proteome</keyword>
<feature type="region of interest" description="Disordered" evidence="1">
    <location>
        <begin position="173"/>
        <end position="195"/>
    </location>
</feature>
<dbReference type="SMR" id="C4R4S3"/>
<feature type="region of interest" description="Disordered" evidence="1">
    <location>
        <begin position="304"/>
        <end position="340"/>
    </location>
</feature>
<organism evidence="2 3">
    <name type="scientific">Komagataella phaffii (strain GS115 / ATCC 20864)</name>
    <name type="common">Yeast</name>
    <name type="synonym">Pichia pastoris</name>
    <dbReference type="NCBI Taxonomy" id="644223"/>
    <lineage>
        <taxon>Eukaryota</taxon>
        <taxon>Fungi</taxon>
        <taxon>Dikarya</taxon>
        <taxon>Ascomycota</taxon>
        <taxon>Saccharomycotina</taxon>
        <taxon>Pichiomycetes</taxon>
        <taxon>Pichiales</taxon>
        <taxon>Pichiaceae</taxon>
        <taxon>Komagataella</taxon>
    </lineage>
</organism>
<dbReference type="RefSeq" id="XP_002492738.1">
    <property type="nucleotide sequence ID" value="XM_002492693.1"/>
</dbReference>
<dbReference type="InParanoid" id="C4R4S3"/>
<dbReference type="OrthoDB" id="3993444at2759"/>
<feature type="region of interest" description="Disordered" evidence="1">
    <location>
        <begin position="533"/>
        <end position="558"/>
    </location>
</feature>
<evidence type="ECO:0000313" key="3">
    <source>
        <dbReference type="Proteomes" id="UP000000314"/>
    </source>
</evidence>
<dbReference type="HOGENOM" id="CLU_488438_0_0_1"/>
<sequence length="558" mass="64544">MFDSLPLDQYRANYQAIKEHKPIPYGDAKGLILMSDDIDLDLVLRKHIPTKILEEYFHKPREGDASTDGKTRYASDTEELLRFSNVFKDDSIEIGRSRSMYGSPKYSSFEKENILRPSTKANQKGTKYDIDIAGDLLASSHKFISNLPTTNKYEKLLSSSIEKTIREFKRLKEENEQLRSKSSSPRNTGARQSEELVYLKDVNKTLMERLQKEKDSKEQLTKMETELKVKDDSLRDLESQLVERNQLIDSLRVQLADREKLLEKSKSELAEKDHIIETRNVQLTEKDQLVEKIKSELDTRKIINEKENTSKTRNSFGTHDSEVHEKQSTPTQGDSSVKQSEAEAAVSSIARELHQIKESITYLGKDPKKTKLFEEINEIRDQIKYLDLKRFEKEEEIANLNEKELYIQQLSGRSGYYFQGPNLAKEQWDSMRNQPTASPKHDANMQDSPTFRRAQRVKQPCPTCFQSNISPTQSTRDSRANQYAHNNDIYVNDLENIDPNDFLSKLTGPEENRKKEEALNYLDSTRCARKHAQGHTQGSNHLGDMEEIHEEIANSEYY</sequence>
<dbReference type="eggNOG" id="ENOG502T12R">
    <property type="taxonomic scope" value="Eukaryota"/>
</dbReference>